<dbReference type="Gene3D" id="3.40.1620.10">
    <property type="entry name" value="YefM-like domain"/>
    <property type="match status" value="1"/>
</dbReference>
<name>W0DZF5_9GAMM</name>
<dbReference type="InterPro" id="IPR036165">
    <property type="entry name" value="YefM-like_sf"/>
</dbReference>
<protein>
    <recommendedName>
        <fullName evidence="2">Antitoxin</fullName>
    </recommendedName>
</protein>
<dbReference type="OrthoDB" id="9808808at2"/>
<dbReference type="eggNOG" id="COG4118">
    <property type="taxonomic scope" value="Bacteria"/>
</dbReference>
<comment type="similarity">
    <text evidence="1 2">Belongs to the phD/YefM antitoxin family.</text>
</comment>
<dbReference type="Proteomes" id="UP000005380">
    <property type="component" value="Chromosome"/>
</dbReference>
<dbReference type="NCBIfam" id="TIGR01552">
    <property type="entry name" value="phd_fam"/>
    <property type="match status" value="1"/>
</dbReference>
<evidence type="ECO:0000256" key="2">
    <source>
        <dbReference type="RuleBase" id="RU362080"/>
    </source>
</evidence>
<accession>W0DZF5</accession>
<organism evidence="3 4">
    <name type="scientific">Thiomicrospira aerophila AL3</name>
    <dbReference type="NCBI Taxonomy" id="717772"/>
    <lineage>
        <taxon>Bacteria</taxon>
        <taxon>Pseudomonadati</taxon>
        <taxon>Pseudomonadota</taxon>
        <taxon>Gammaproteobacteria</taxon>
        <taxon>Thiotrichales</taxon>
        <taxon>Piscirickettsiaceae</taxon>
        <taxon>Thiomicrospira</taxon>
    </lineage>
</organism>
<gene>
    <name evidence="3" type="ORF">THIAE_08850</name>
</gene>
<proteinExistence type="inferred from homology"/>
<dbReference type="HOGENOM" id="CLU_163140_8_0_6"/>
<dbReference type="RefSeq" id="WP_006460918.1">
    <property type="nucleotide sequence ID" value="NZ_CP007030.1"/>
</dbReference>
<dbReference type="InterPro" id="IPR006442">
    <property type="entry name" value="Antitoxin_Phd/YefM"/>
</dbReference>
<evidence type="ECO:0000313" key="3">
    <source>
        <dbReference type="EMBL" id="AHF02369.1"/>
    </source>
</evidence>
<dbReference type="EMBL" id="CP007030">
    <property type="protein sequence ID" value="AHF02369.1"/>
    <property type="molecule type" value="Genomic_DNA"/>
</dbReference>
<reference evidence="3 4" key="1">
    <citation type="submission" date="2013-12" db="EMBL/GenBank/DDBJ databases">
        <authorList>
            <consortium name="DOE Joint Genome Institute"/>
            <person name="Kappler U."/>
            <person name="Huntemann M."/>
            <person name="Han J."/>
            <person name="Chen A."/>
            <person name="Kyrpides N."/>
            <person name="Mavromatis K."/>
            <person name="Markowitz V."/>
            <person name="Palaniappan K."/>
            <person name="Ivanova N."/>
            <person name="Schaumberg A."/>
            <person name="Pati A."/>
            <person name="Liolios K."/>
            <person name="Nordberg H.P."/>
            <person name="Cantor M.N."/>
            <person name="Hua S.X."/>
            <person name="Woyke T."/>
        </authorList>
    </citation>
    <scope>NUCLEOTIDE SEQUENCE [LARGE SCALE GENOMIC DNA]</scope>
    <source>
        <strain evidence="4">AL2</strain>
    </source>
</reference>
<evidence type="ECO:0000313" key="4">
    <source>
        <dbReference type="Proteomes" id="UP000005380"/>
    </source>
</evidence>
<dbReference type="KEGG" id="tao:THIAE_08850"/>
<dbReference type="Pfam" id="PF02604">
    <property type="entry name" value="PhdYeFM_antitox"/>
    <property type="match status" value="1"/>
</dbReference>
<comment type="function">
    <text evidence="2">Antitoxin component of a type II toxin-antitoxin (TA) system.</text>
</comment>
<evidence type="ECO:0000256" key="1">
    <source>
        <dbReference type="ARBA" id="ARBA00009981"/>
    </source>
</evidence>
<dbReference type="SUPFAM" id="SSF143120">
    <property type="entry name" value="YefM-like"/>
    <property type="match status" value="1"/>
</dbReference>
<sequence>MHSLHVAEFKANLSSILAEVKTKGEEYIVEFGRNHEKVAVLIPYEKYQQQFQQGIKLGLFADTASVEFKPDFKMTDKQDQL</sequence>
<dbReference type="AlphaFoldDB" id="W0DZF5"/>
<keyword evidence="4" id="KW-1185">Reference proteome</keyword>
<dbReference type="InParanoid" id="W0DZF5"/>